<dbReference type="InterPro" id="IPR013747">
    <property type="entry name" value="ACP_syn_III_C"/>
</dbReference>
<proteinExistence type="predicted"/>
<keyword evidence="2" id="KW-0012">Acyltransferase</keyword>
<dbReference type="Proteomes" id="UP000717624">
    <property type="component" value="Unassembled WGS sequence"/>
</dbReference>
<evidence type="ECO:0000313" key="4">
    <source>
        <dbReference type="EMBL" id="MBM7589637.1"/>
    </source>
</evidence>
<gene>
    <name evidence="4" type="ORF">JOD01_001237</name>
</gene>
<dbReference type="RefSeq" id="WP_204517360.1">
    <property type="nucleotide sequence ID" value="NZ_BAABIN010000038.1"/>
</dbReference>
<accession>A0A939BRH9</accession>
<evidence type="ECO:0000259" key="3">
    <source>
        <dbReference type="Pfam" id="PF08541"/>
    </source>
</evidence>
<evidence type="ECO:0000256" key="2">
    <source>
        <dbReference type="ARBA" id="ARBA00023315"/>
    </source>
</evidence>
<dbReference type="PANTHER" id="PTHR34069">
    <property type="entry name" value="3-OXOACYL-[ACYL-CARRIER-PROTEIN] SYNTHASE 3"/>
    <property type="match status" value="1"/>
</dbReference>
<dbReference type="GO" id="GO:0044550">
    <property type="term" value="P:secondary metabolite biosynthetic process"/>
    <property type="evidence" value="ECO:0007669"/>
    <property type="project" value="TreeGrafter"/>
</dbReference>
<dbReference type="SUPFAM" id="SSF53901">
    <property type="entry name" value="Thiolase-like"/>
    <property type="match status" value="2"/>
</dbReference>
<organism evidence="4 5">
    <name type="scientific">Brevibacillus fulvus</name>
    <dbReference type="NCBI Taxonomy" id="1125967"/>
    <lineage>
        <taxon>Bacteria</taxon>
        <taxon>Bacillati</taxon>
        <taxon>Bacillota</taxon>
        <taxon>Bacilli</taxon>
        <taxon>Bacillales</taxon>
        <taxon>Paenibacillaceae</taxon>
        <taxon>Brevibacillus</taxon>
    </lineage>
</organism>
<protein>
    <submittedName>
        <fullName evidence="4">3-oxoacyl-[acyl-carrier-protein] synthase III</fullName>
    </submittedName>
</protein>
<dbReference type="Gene3D" id="3.40.47.10">
    <property type="match status" value="2"/>
</dbReference>
<dbReference type="GO" id="GO:0016746">
    <property type="term" value="F:acyltransferase activity"/>
    <property type="evidence" value="ECO:0007669"/>
    <property type="project" value="UniProtKB-KW"/>
</dbReference>
<sequence length="309" mass="34841">MIGMEAFATYVPQKRSSVKELATELSLSGEEQARLQEYGFAHVAVEPKRQLHHLLVQAAQLLFHKRPEIVSQIGAILCTHAFLTNFPYLFDPLTQLQQEYGLDHLPKITFAQMNCASSDLLLFLARRWLEAHPDVPGALLLIGDKVFIPKHRYLKDSTISGDAAAAVFLSRHAHQHRILHTSIQTEATVFNSVRSDPKEWKWFQATFPLGLVKIIRSSLIACRLEAEQLRWIFPNNINEVTWNTVAKALHLPREKFYYPTLSTVGHAQNVDNLLNLQAAKTNGLLTTGDYYATLSLGMGSAFGCTIFQF</sequence>
<comment type="caution">
    <text evidence="4">The sequence shown here is derived from an EMBL/GenBank/DDBJ whole genome shotgun (WGS) entry which is preliminary data.</text>
</comment>
<dbReference type="InterPro" id="IPR016039">
    <property type="entry name" value="Thiolase-like"/>
</dbReference>
<reference evidence="4" key="1">
    <citation type="submission" date="2021-01" db="EMBL/GenBank/DDBJ databases">
        <title>Genomic Encyclopedia of Type Strains, Phase IV (KMG-IV): sequencing the most valuable type-strain genomes for metagenomic binning, comparative biology and taxonomic classification.</title>
        <authorList>
            <person name="Goeker M."/>
        </authorList>
    </citation>
    <scope>NUCLEOTIDE SEQUENCE</scope>
    <source>
        <strain evidence="4">DSM 25523</strain>
    </source>
</reference>
<evidence type="ECO:0000256" key="1">
    <source>
        <dbReference type="ARBA" id="ARBA00022679"/>
    </source>
</evidence>
<dbReference type="PANTHER" id="PTHR34069:SF2">
    <property type="entry name" value="BETA-KETOACYL-[ACYL-CARRIER-PROTEIN] SYNTHASE III"/>
    <property type="match status" value="1"/>
</dbReference>
<evidence type="ECO:0000313" key="5">
    <source>
        <dbReference type="Proteomes" id="UP000717624"/>
    </source>
</evidence>
<name>A0A939BRH9_9BACL</name>
<dbReference type="Pfam" id="PF08541">
    <property type="entry name" value="ACP_syn_III_C"/>
    <property type="match status" value="1"/>
</dbReference>
<feature type="domain" description="Beta-ketoacyl-[acyl-carrier-protein] synthase III C-terminal" evidence="3">
    <location>
        <begin position="222"/>
        <end position="308"/>
    </location>
</feature>
<dbReference type="AlphaFoldDB" id="A0A939BRH9"/>
<dbReference type="EMBL" id="JAFBEB010000003">
    <property type="protein sequence ID" value="MBM7589637.1"/>
    <property type="molecule type" value="Genomic_DNA"/>
</dbReference>
<keyword evidence="1" id="KW-0808">Transferase</keyword>
<keyword evidence="5" id="KW-1185">Reference proteome</keyword>